<dbReference type="SUPFAM" id="SSF54523">
    <property type="entry name" value="Pili subunits"/>
    <property type="match status" value="1"/>
</dbReference>
<keyword evidence="1" id="KW-1133">Transmembrane helix</keyword>
<dbReference type="CDD" id="cd00198">
    <property type="entry name" value="vWFA"/>
    <property type="match status" value="1"/>
</dbReference>
<dbReference type="EMBL" id="FOIF01000001">
    <property type="protein sequence ID" value="SES63369.1"/>
    <property type="molecule type" value="Genomic_DNA"/>
</dbReference>
<evidence type="ECO:0000313" key="3">
    <source>
        <dbReference type="EMBL" id="SES63369.1"/>
    </source>
</evidence>
<dbReference type="InterPro" id="IPR036465">
    <property type="entry name" value="vWFA_dom_sf"/>
</dbReference>
<dbReference type="PROSITE" id="PS00409">
    <property type="entry name" value="PROKAR_NTER_METHYL"/>
    <property type="match status" value="1"/>
</dbReference>
<proteinExistence type="predicted"/>
<dbReference type="InterPro" id="IPR002035">
    <property type="entry name" value="VWF_A"/>
</dbReference>
<dbReference type="Pfam" id="PF00092">
    <property type="entry name" value="VWA"/>
    <property type="match status" value="1"/>
</dbReference>
<accession>A0A1H9Y3I6</accession>
<dbReference type="Gene3D" id="3.40.50.410">
    <property type="entry name" value="von Willebrand factor, type A domain"/>
    <property type="match status" value="1"/>
</dbReference>
<dbReference type="AlphaFoldDB" id="A0A1H9Y3I6"/>
<protein>
    <submittedName>
        <fullName evidence="3">Prepilin-type N-terminal cleavage/methylation domain-containing protein</fullName>
    </submittedName>
</protein>
<dbReference type="Pfam" id="PF07963">
    <property type="entry name" value="N_methyl"/>
    <property type="match status" value="1"/>
</dbReference>
<feature type="domain" description="VWFA" evidence="2">
    <location>
        <begin position="205"/>
        <end position="419"/>
    </location>
</feature>
<dbReference type="PROSITE" id="PS50234">
    <property type="entry name" value="VWFA"/>
    <property type="match status" value="1"/>
</dbReference>
<evidence type="ECO:0000259" key="2">
    <source>
        <dbReference type="PROSITE" id="PS50234"/>
    </source>
</evidence>
<dbReference type="RefSeq" id="WP_143055879.1">
    <property type="nucleotide sequence ID" value="NZ_FOIF01000001.1"/>
</dbReference>
<gene>
    <name evidence="3" type="ORF">SAMN03080614_1001138</name>
</gene>
<evidence type="ECO:0000313" key="4">
    <source>
        <dbReference type="Proteomes" id="UP000243819"/>
    </source>
</evidence>
<evidence type="ECO:0000256" key="1">
    <source>
        <dbReference type="SAM" id="Phobius"/>
    </source>
</evidence>
<dbReference type="OrthoDB" id="1656124at2"/>
<dbReference type="SMART" id="SM00327">
    <property type="entry name" value="VWA"/>
    <property type="match status" value="1"/>
</dbReference>
<dbReference type="SUPFAM" id="SSF53300">
    <property type="entry name" value="vWA-like"/>
    <property type="match status" value="1"/>
</dbReference>
<name>A0A1H9Y3I6_9FIRM</name>
<dbReference type="NCBIfam" id="TIGR02532">
    <property type="entry name" value="IV_pilin_GFxxxE"/>
    <property type="match status" value="1"/>
</dbReference>
<keyword evidence="1" id="KW-0812">Transmembrane</keyword>
<reference evidence="4" key="1">
    <citation type="submission" date="2016-10" db="EMBL/GenBank/DDBJ databases">
        <authorList>
            <person name="Varghese N."/>
            <person name="Submissions S."/>
        </authorList>
    </citation>
    <scope>NUCLEOTIDE SEQUENCE [LARGE SCALE GENOMIC DNA]</scope>
    <source>
        <strain evidence="4">DSM 13577</strain>
    </source>
</reference>
<dbReference type="InterPro" id="IPR045584">
    <property type="entry name" value="Pilin-like"/>
</dbReference>
<dbReference type="Proteomes" id="UP000243819">
    <property type="component" value="Unassembled WGS sequence"/>
</dbReference>
<sequence length="524" mass="59949">MKNKGFTLIELILAIGIFSLVLLMAYPAINFTLKSQNLVLDEFNLQSDMRRAAQLVNSQVRNATAIFTLKEENFNHNDLREGWSYFTVGEDRSEIVHYLWAKDSTTGRYKHFKIPVVEKKDNIIYNLYFRKEEGEGNLINFTLEGYLQNNPKQKVVINTQLEALNSLQVVDRGDDFSFATVIAYRDDERPTPEINIIEETTDLVAITMVLDVSGSMAWDMWGRNANYPNRRIDILKEEAKKLIENFSTMENLYISLIPFSTSANNPGNFYRPADPQQKQILINQINGLIAFGGTNTGDGMRRAYYQLKNFNHLNTGRNISNYMILLVDGNPTFSSVIPQNDSVRIRQWPGYNNYWSTRTQNFQNPNHFLLADGNVDENVFLRVTNSRSRSGGQIYVRSTSNFSNNHSFTDSPGWVSEPLWNIVPFQIYGNQIIGTGMLEPEINVDNNMKYVEHVAENLIVNGGLDIETFVIGFSAVRNEIDRSKRIAELCGGSYYEAGDAIELEVVFEEIINIIIREQWHIFGP</sequence>
<organism evidence="3 4">
    <name type="scientific">Anaerobranca gottschalkii DSM 13577</name>
    <dbReference type="NCBI Taxonomy" id="1120990"/>
    <lineage>
        <taxon>Bacteria</taxon>
        <taxon>Bacillati</taxon>
        <taxon>Bacillota</taxon>
        <taxon>Clostridia</taxon>
        <taxon>Eubacteriales</taxon>
        <taxon>Proteinivoracaceae</taxon>
        <taxon>Anaerobranca</taxon>
    </lineage>
</organism>
<keyword evidence="4" id="KW-1185">Reference proteome</keyword>
<dbReference type="InterPro" id="IPR012902">
    <property type="entry name" value="N_methyl_site"/>
</dbReference>
<feature type="transmembrane region" description="Helical" evidence="1">
    <location>
        <begin position="7"/>
        <end position="29"/>
    </location>
</feature>
<dbReference type="STRING" id="1120990.SAMN03080614_1001138"/>
<keyword evidence="1" id="KW-0472">Membrane</keyword>